<evidence type="ECO:0000313" key="2">
    <source>
        <dbReference type="EMBL" id="CAK0789178.1"/>
    </source>
</evidence>
<organism evidence="2 3">
    <name type="scientific">Prorocentrum cordatum</name>
    <dbReference type="NCBI Taxonomy" id="2364126"/>
    <lineage>
        <taxon>Eukaryota</taxon>
        <taxon>Sar</taxon>
        <taxon>Alveolata</taxon>
        <taxon>Dinophyceae</taxon>
        <taxon>Prorocentrales</taxon>
        <taxon>Prorocentraceae</taxon>
        <taxon>Prorocentrum</taxon>
    </lineage>
</organism>
<dbReference type="EMBL" id="CAUYUJ010000190">
    <property type="protein sequence ID" value="CAK0789178.1"/>
    <property type="molecule type" value="Genomic_DNA"/>
</dbReference>
<reference evidence="2" key="1">
    <citation type="submission" date="2023-10" db="EMBL/GenBank/DDBJ databases">
        <authorList>
            <person name="Chen Y."/>
            <person name="Shah S."/>
            <person name="Dougan E. K."/>
            <person name="Thang M."/>
            <person name="Chan C."/>
        </authorList>
    </citation>
    <scope>NUCLEOTIDE SEQUENCE [LARGE SCALE GENOMIC DNA]</scope>
</reference>
<evidence type="ECO:0000313" key="3">
    <source>
        <dbReference type="Proteomes" id="UP001189429"/>
    </source>
</evidence>
<name>A0ABN9P990_9DINO</name>
<comment type="caution">
    <text evidence="2">The sequence shown here is derived from an EMBL/GenBank/DDBJ whole genome shotgun (WGS) entry which is preliminary data.</text>
</comment>
<feature type="non-terminal residue" evidence="2">
    <location>
        <position position="110"/>
    </location>
</feature>
<feature type="compositionally biased region" description="Basic and acidic residues" evidence="1">
    <location>
        <begin position="87"/>
        <end position="110"/>
    </location>
</feature>
<feature type="region of interest" description="Disordered" evidence="1">
    <location>
        <begin position="55"/>
        <end position="110"/>
    </location>
</feature>
<protein>
    <submittedName>
        <fullName evidence="2">Uncharacterized protein</fullName>
    </submittedName>
</protein>
<proteinExistence type="predicted"/>
<dbReference type="Proteomes" id="UP001189429">
    <property type="component" value="Unassembled WGS sequence"/>
</dbReference>
<keyword evidence="3" id="KW-1185">Reference proteome</keyword>
<evidence type="ECO:0000256" key="1">
    <source>
        <dbReference type="SAM" id="MobiDB-lite"/>
    </source>
</evidence>
<sequence>VEQRCRRVRWTVQSRQDGRQGDLQFRRWPLVQRRVAPRPHARRGPDGVARRLHLSWRLQEGPAPGRRHPHVARREEVPRPVVQRQAGGERSHDRQRRQGDGREMAERHAG</sequence>
<gene>
    <name evidence="2" type="ORF">PCOR1329_LOCUS827</name>
</gene>
<feature type="non-terminal residue" evidence="2">
    <location>
        <position position="1"/>
    </location>
</feature>
<accession>A0ABN9P990</accession>